<gene>
    <name evidence="13" type="ORF">IC807_00740</name>
</gene>
<keyword evidence="3" id="KW-0813">Transport</keyword>
<feature type="transmembrane region" description="Helical" evidence="11">
    <location>
        <begin position="150"/>
        <end position="171"/>
    </location>
</feature>
<feature type="transmembrane region" description="Helical" evidence="11">
    <location>
        <begin position="35"/>
        <end position="53"/>
    </location>
</feature>
<dbReference type="KEGG" id="gza:IC807_00740"/>
<evidence type="ECO:0000256" key="6">
    <source>
        <dbReference type="ARBA" id="ARBA00022989"/>
    </source>
</evidence>
<keyword evidence="6 11" id="KW-1133">Transmembrane helix</keyword>
<evidence type="ECO:0000313" key="13">
    <source>
        <dbReference type="EMBL" id="QNU18262.1"/>
    </source>
</evidence>
<comment type="similarity">
    <text evidence="2">Belongs to the monovalent cation:proton antiporter 2 (CPA2) transporter (TC 2.A.37) family.</text>
</comment>
<reference evidence="13 14" key="1">
    <citation type="submission" date="2020-09" db="EMBL/GenBank/DDBJ databases">
        <title>Complete Geobacillus genomes through the use of hybrid genome assembly.</title>
        <authorList>
            <person name="Vera D.L."/>
            <person name="Venkateswaran K."/>
            <person name="Singh N.K."/>
            <person name="Landry K."/>
        </authorList>
    </citation>
    <scope>NUCLEOTIDE SEQUENCE [LARGE SCALE GENOMIC DNA]</scope>
    <source>
        <strain evidence="13 14">SURF-189</strain>
    </source>
</reference>
<name>A0A7H1RVH3_9BACL</name>
<evidence type="ECO:0000256" key="7">
    <source>
        <dbReference type="ARBA" id="ARBA00023053"/>
    </source>
</evidence>
<comment type="subcellular location">
    <subcellularLocation>
        <location evidence="1">Membrane</location>
        <topology evidence="1">Multi-pass membrane protein</topology>
    </subcellularLocation>
</comment>
<dbReference type="Proteomes" id="UP000516388">
    <property type="component" value="Chromosome"/>
</dbReference>
<dbReference type="InterPro" id="IPR038770">
    <property type="entry name" value="Na+/solute_symporter_sf"/>
</dbReference>
<feature type="transmembrane region" description="Helical" evidence="11">
    <location>
        <begin position="89"/>
        <end position="112"/>
    </location>
</feature>
<evidence type="ECO:0000259" key="12">
    <source>
        <dbReference type="Pfam" id="PF00999"/>
    </source>
</evidence>
<dbReference type="PANTHER" id="PTHR43562:SF3">
    <property type="entry name" value="SODIUM ION_PROTON EXCHANGER (EUROFUNG)"/>
    <property type="match status" value="1"/>
</dbReference>
<dbReference type="AlphaFoldDB" id="A0A7H1RVH3"/>
<evidence type="ECO:0000256" key="3">
    <source>
        <dbReference type="ARBA" id="ARBA00022448"/>
    </source>
</evidence>
<keyword evidence="14" id="KW-1185">Reference proteome</keyword>
<protein>
    <submittedName>
        <fullName evidence="13">Cation:proton antiporter</fullName>
    </submittedName>
</protein>
<keyword evidence="8" id="KW-0406">Ion transport</keyword>
<feature type="transmembrane region" description="Helical" evidence="11">
    <location>
        <begin position="183"/>
        <end position="202"/>
    </location>
</feature>
<feature type="transmembrane region" description="Helical" evidence="11">
    <location>
        <begin position="296"/>
        <end position="314"/>
    </location>
</feature>
<dbReference type="RefSeq" id="WP_174520670.1">
    <property type="nucleotide sequence ID" value="NZ_CP061470.1"/>
</dbReference>
<feature type="transmembrane region" description="Helical" evidence="11">
    <location>
        <begin position="118"/>
        <end position="138"/>
    </location>
</feature>
<evidence type="ECO:0000313" key="14">
    <source>
        <dbReference type="Proteomes" id="UP000516388"/>
    </source>
</evidence>
<dbReference type="InterPro" id="IPR006153">
    <property type="entry name" value="Cation/H_exchanger_TM"/>
</dbReference>
<dbReference type="Gene3D" id="1.20.1530.20">
    <property type="match status" value="1"/>
</dbReference>
<dbReference type="GO" id="GO:0008324">
    <property type="term" value="F:monoatomic cation transmembrane transporter activity"/>
    <property type="evidence" value="ECO:0007669"/>
    <property type="project" value="InterPro"/>
</dbReference>
<feature type="transmembrane region" description="Helical" evidence="11">
    <location>
        <begin position="268"/>
        <end position="290"/>
    </location>
</feature>
<evidence type="ECO:0000256" key="8">
    <source>
        <dbReference type="ARBA" id="ARBA00023065"/>
    </source>
</evidence>
<dbReference type="Pfam" id="PF00999">
    <property type="entry name" value="Na_H_Exchanger"/>
    <property type="match status" value="1"/>
</dbReference>
<evidence type="ECO:0000256" key="1">
    <source>
        <dbReference type="ARBA" id="ARBA00004141"/>
    </source>
</evidence>
<keyword evidence="10" id="KW-0739">Sodium transport</keyword>
<evidence type="ECO:0000256" key="2">
    <source>
        <dbReference type="ARBA" id="ARBA00005551"/>
    </source>
</evidence>
<keyword evidence="4" id="KW-0050">Antiport</keyword>
<dbReference type="NCBIfam" id="TIGR00932">
    <property type="entry name" value="2a37"/>
    <property type="match status" value="1"/>
</dbReference>
<evidence type="ECO:0000256" key="5">
    <source>
        <dbReference type="ARBA" id="ARBA00022692"/>
    </source>
</evidence>
<dbReference type="GO" id="GO:0015297">
    <property type="term" value="F:antiporter activity"/>
    <property type="evidence" value="ECO:0007669"/>
    <property type="project" value="UniProtKB-KW"/>
</dbReference>
<feature type="transmembrane region" description="Helical" evidence="11">
    <location>
        <begin position="357"/>
        <end position="379"/>
    </location>
</feature>
<sequence length="389" mass="40284">MGKGCDGVFIAQLAVILFAAKLAGDLAVRLGQPAVLGKLLIGIVLGPSVLGVIEDTDLLQELSQIGVILLMFIAGLETDMDQFRRTGKAAVAVGVLGILVPLLAGYAASAAFGMETGTALFLGLLLSATSVSISVQALKEMGQLQSKEGSAILGAAVIDDVLVVIALAFLLSLTGGDVELGAVVLKKAVFFAVAILLAWKAIPLVLKWFAPLRVTEAVVSAGLVICFAFAYFAEAMGVAAIIGAYMAGLGASFTDYREEVFEKVETIAYSLFVPVFFTSIGVAADFSGIVEHWPLIVGWSALAILTKLVGAALGAKWAGFSWGSSLAVGAGMVSRGEVALIIAGIGLEAGLLDGDMFAVMIIVVLVTTVVTPPLLKMIFSRLHPVRRTA</sequence>
<feature type="transmembrane region" description="Helical" evidence="11">
    <location>
        <begin position="6"/>
        <end position="23"/>
    </location>
</feature>
<organism evidence="13 14">
    <name type="scientific">Geobacillus zalihae</name>
    <dbReference type="NCBI Taxonomy" id="213419"/>
    <lineage>
        <taxon>Bacteria</taxon>
        <taxon>Bacillati</taxon>
        <taxon>Bacillota</taxon>
        <taxon>Bacilli</taxon>
        <taxon>Bacillales</taxon>
        <taxon>Anoxybacillaceae</taxon>
        <taxon>Geobacillus</taxon>
    </lineage>
</organism>
<evidence type="ECO:0000256" key="11">
    <source>
        <dbReference type="SAM" id="Phobius"/>
    </source>
</evidence>
<evidence type="ECO:0000256" key="10">
    <source>
        <dbReference type="ARBA" id="ARBA00023201"/>
    </source>
</evidence>
<dbReference type="GO" id="GO:0016020">
    <property type="term" value="C:membrane"/>
    <property type="evidence" value="ECO:0007669"/>
    <property type="project" value="UniProtKB-SubCell"/>
</dbReference>
<keyword evidence="9 11" id="KW-0472">Membrane</keyword>
<dbReference type="PANTHER" id="PTHR43562">
    <property type="entry name" value="NAPA-TYPE SODIUM/HYDROGEN ANTIPORTER"/>
    <property type="match status" value="1"/>
</dbReference>
<dbReference type="EMBL" id="CP061470">
    <property type="protein sequence ID" value="QNU18262.1"/>
    <property type="molecule type" value="Genomic_DNA"/>
</dbReference>
<feature type="domain" description="Cation/H+ exchanger transmembrane" evidence="12">
    <location>
        <begin position="17"/>
        <end position="379"/>
    </location>
</feature>
<evidence type="ECO:0000256" key="4">
    <source>
        <dbReference type="ARBA" id="ARBA00022449"/>
    </source>
</evidence>
<keyword evidence="5 11" id="KW-0812">Transmembrane</keyword>
<dbReference type="GO" id="GO:1902600">
    <property type="term" value="P:proton transmembrane transport"/>
    <property type="evidence" value="ECO:0007669"/>
    <property type="project" value="InterPro"/>
</dbReference>
<keyword evidence="7" id="KW-0915">Sodium</keyword>
<dbReference type="GO" id="GO:0006814">
    <property type="term" value="P:sodium ion transport"/>
    <property type="evidence" value="ECO:0007669"/>
    <property type="project" value="UniProtKB-KW"/>
</dbReference>
<dbReference type="InterPro" id="IPR004771">
    <property type="entry name" value="K/H_exchanger"/>
</dbReference>
<accession>A0A7H1RVH3</accession>
<proteinExistence type="inferred from homology"/>
<evidence type="ECO:0000256" key="9">
    <source>
        <dbReference type="ARBA" id="ARBA00023136"/>
    </source>
</evidence>